<reference evidence="1 2" key="1">
    <citation type="submission" date="2019-09" db="EMBL/GenBank/DDBJ databases">
        <title>Genome sequence and assembly of Taibaiella sp.</title>
        <authorList>
            <person name="Chhetri G."/>
        </authorList>
    </citation>
    <scope>NUCLEOTIDE SEQUENCE [LARGE SCALE GENOMIC DNA]</scope>
    <source>
        <strain evidence="1 2">KVB11</strain>
    </source>
</reference>
<dbReference type="Proteomes" id="UP000323632">
    <property type="component" value="Unassembled WGS sequence"/>
</dbReference>
<evidence type="ECO:0000313" key="1">
    <source>
        <dbReference type="EMBL" id="KAA5532483.1"/>
    </source>
</evidence>
<accession>A0A5M6CBV9</accession>
<gene>
    <name evidence="1" type="ORF">F0919_16990</name>
</gene>
<keyword evidence="2" id="KW-1185">Reference proteome</keyword>
<evidence type="ECO:0000313" key="2">
    <source>
        <dbReference type="Proteomes" id="UP000323632"/>
    </source>
</evidence>
<dbReference type="RefSeq" id="WP_150033986.1">
    <property type="nucleotide sequence ID" value="NZ_VWSH01000004.1"/>
</dbReference>
<organism evidence="1 2">
    <name type="scientific">Taibaiella lutea</name>
    <dbReference type="NCBI Taxonomy" id="2608001"/>
    <lineage>
        <taxon>Bacteria</taxon>
        <taxon>Pseudomonadati</taxon>
        <taxon>Bacteroidota</taxon>
        <taxon>Chitinophagia</taxon>
        <taxon>Chitinophagales</taxon>
        <taxon>Chitinophagaceae</taxon>
        <taxon>Taibaiella</taxon>
    </lineage>
</organism>
<name>A0A5M6CBV9_9BACT</name>
<protein>
    <submittedName>
        <fullName evidence="1">Uncharacterized protein</fullName>
    </submittedName>
</protein>
<dbReference type="AlphaFoldDB" id="A0A5M6CBV9"/>
<comment type="caution">
    <text evidence="1">The sequence shown here is derived from an EMBL/GenBank/DDBJ whole genome shotgun (WGS) entry which is preliminary data.</text>
</comment>
<proteinExistence type="predicted"/>
<sequence length="64" mass="7658">MFLNPFLYDTDKAERILEQLNNPDFYLKSLDEYQKMQQLICLNEQLTALLEVDDYSEFEITTDS</sequence>
<dbReference type="EMBL" id="VWSH01000004">
    <property type="protein sequence ID" value="KAA5532483.1"/>
    <property type="molecule type" value="Genomic_DNA"/>
</dbReference>